<dbReference type="Proteomes" id="UP000182835">
    <property type="component" value="Unassembled WGS sequence"/>
</dbReference>
<keyword evidence="1" id="KW-0472">Membrane</keyword>
<name>A0A1L8R2B2_9ENTE</name>
<accession>A0A1L8R2B2</accession>
<gene>
    <name evidence="2" type="ORF">RU96_GL001685</name>
</gene>
<dbReference type="STRING" id="317010.RU96_GL001685"/>
<dbReference type="Gene3D" id="2.130.10.10">
    <property type="entry name" value="YVTN repeat-like/Quinoprotein amine dehydrogenase"/>
    <property type="match status" value="1"/>
</dbReference>
<evidence type="ECO:0000256" key="1">
    <source>
        <dbReference type="SAM" id="Phobius"/>
    </source>
</evidence>
<dbReference type="OrthoDB" id="47917at2"/>
<sequence length="510" mass="57748">MDKELLMIDLLSGKKIITAVFLPIYRQRLRLSISLSLFSAGFFLGLNTLVYRYLMARVQTTSAAQKIVGLHYFALIFGGIIITLCLIQCVFVLMHLFFLKRNFQGWLARILQKFSGFSKVVEDEEHYFVKRKQKEVRLAKKDCLVLTERINGDKLMIGVEKLDLGVTRGFIFLRTTKIDFHKLPNVQTGKHKGAGKVAIFIGLFCLLLGSFLYLFTKTETKENTSTAVAHVSEEVKITASGLLKQQGATPNKVAQKENELYVANTHELFQTTDRGQHWQFVPLKAEWLRGGSYTLTSGEIPFGYWMDYTYQVGKDFSFYLYTTGSGDYLDLYLLFSSDNGVTWQKSQVGEKVRNLRYRKVQFFENGTGIAAISQTTAMSGSEQVCLFATQNHGQDWYPVGNTTINAPIQNISFIDASIGFISTREGIFYTQNGGRSYHEALVNVPEDYLLGGLDLFQSPNEVTQPNSTTLEAKFYLTKKDGHMYACLYRSYDGGQTWAFVRQLSEVTSAD</sequence>
<proteinExistence type="predicted"/>
<dbReference type="SUPFAM" id="SSF110296">
    <property type="entry name" value="Oligoxyloglucan reducing end-specific cellobiohydrolase"/>
    <property type="match status" value="1"/>
</dbReference>
<protein>
    <recommendedName>
        <fullName evidence="4">Glycosyl hydrolase</fullName>
    </recommendedName>
</protein>
<evidence type="ECO:0000313" key="3">
    <source>
        <dbReference type="Proteomes" id="UP000182835"/>
    </source>
</evidence>
<feature type="transmembrane region" description="Helical" evidence="1">
    <location>
        <begin position="37"/>
        <end position="54"/>
    </location>
</feature>
<keyword evidence="1" id="KW-0812">Transmembrane</keyword>
<feature type="transmembrane region" description="Helical" evidence="1">
    <location>
        <begin position="197"/>
        <end position="215"/>
    </location>
</feature>
<comment type="caution">
    <text evidence="2">The sequence shown here is derived from an EMBL/GenBank/DDBJ whole genome shotgun (WGS) entry which is preliminary data.</text>
</comment>
<reference evidence="2 3" key="1">
    <citation type="submission" date="2014-12" db="EMBL/GenBank/DDBJ databases">
        <title>Draft genome sequences of 29 type strains of Enterococci.</title>
        <authorList>
            <person name="Zhong Z."/>
            <person name="Sun Z."/>
            <person name="Liu W."/>
            <person name="Zhang W."/>
            <person name="Zhang H."/>
        </authorList>
    </citation>
    <scope>NUCLEOTIDE SEQUENCE [LARGE SCALE GENOMIC DNA]</scope>
    <source>
        <strain evidence="2 3">DSM 21207</strain>
    </source>
</reference>
<keyword evidence="1" id="KW-1133">Transmembrane helix</keyword>
<evidence type="ECO:0008006" key="4">
    <source>
        <dbReference type="Google" id="ProtNLM"/>
    </source>
</evidence>
<dbReference type="EMBL" id="JXKG01000030">
    <property type="protein sequence ID" value="OJG13901.1"/>
    <property type="molecule type" value="Genomic_DNA"/>
</dbReference>
<organism evidence="2 3">
    <name type="scientific">Enterococcus canintestini</name>
    <dbReference type="NCBI Taxonomy" id="317010"/>
    <lineage>
        <taxon>Bacteria</taxon>
        <taxon>Bacillati</taxon>
        <taxon>Bacillota</taxon>
        <taxon>Bacilli</taxon>
        <taxon>Lactobacillales</taxon>
        <taxon>Enterococcaceae</taxon>
        <taxon>Enterococcus</taxon>
    </lineage>
</organism>
<evidence type="ECO:0000313" key="2">
    <source>
        <dbReference type="EMBL" id="OJG13901.1"/>
    </source>
</evidence>
<feature type="transmembrane region" description="Helical" evidence="1">
    <location>
        <begin position="74"/>
        <end position="99"/>
    </location>
</feature>
<dbReference type="AlphaFoldDB" id="A0A1L8R2B2"/>
<dbReference type="InterPro" id="IPR015943">
    <property type="entry name" value="WD40/YVTN_repeat-like_dom_sf"/>
</dbReference>
<dbReference type="RefSeq" id="WP_071865703.1">
    <property type="nucleotide sequence ID" value="NZ_JBHLVQ010000026.1"/>
</dbReference>